<comment type="caution">
    <text evidence="1">The sequence shown here is derived from an EMBL/GenBank/DDBJ whole genome shotgun (WGS) entry which is preliminary data.</text>
</comment>
<reference evidence="1" key="1">
    <citation type="submission" date="2019-04" db="EMBL/GenBank/DDBJ databases">
        <title>Microbes associate with the intestines of laboratory mice.</title>
        <authorList>
            <person name="Navarre W."/>
            <person name="Wong E."/>
            <person name="Huang K."/>
            <person name="Tropini C."/>
            <person name="Ng K."/>
            <person name="Yu B."/>
        </authorList>
    </citation>
    <scope>NUCLEOTIDE SEQUENCE</scope>
    <source>
        <strain evidence="1">NM04_E33</strain>
    </source>
</reference>
<accession>A0AC61RIR2</accession>
<evidence type="ECO:0000313" key="1">
    <source>
        <dbReference type="EMBL" id="TGY79541.1"/>
    </source>
</evidence>
<organism evidence="1 2">
    <name type="scientific">Lepagella muris</name>
    <dbReference type="NCBI Taxonomy" id="3032870"/>
    <lineage>
        <taxon>Bacteria</taxon>
        <taxon>Pseudomonadati</taxon>
        <taxon>Bacteroidota</taxon>
        <taxon>Bacteroidia</taxon>
        <taxon>Bacteroidales</taxon>
        <taxon>Muribaculaceae</taxon>
        <taxon>Lepagella</taxon>
    </lineage>
</organism>
<dbReference type="EMBL" id="SRYB01000006">
    <property type="protein sequence ID" value="TGY79541.1"/>
    <property type="molecule type" value="Genomic_DNA"/>
</dbReference>
<proteinExistence type="predicted"/>
<name>A0AC61RIR2_9BACT</name>
<sequence>MGVSVVISTYNSSKNLQKTLDSVKCFDEIIVCDMESTDNTVEIARKNGVRVLPFKRKERNDFINAKKYAIGHARQEWILLLHPDELVPSELRIWIHKFISNPGNVSGVYVPRKTFIFNRFREDLYPGYVMRLFARDCVLWTEDPNEDLQIDGEIFKVPSNKQNLALIHVGNSVDSVFDRVMAPIPMLQPDDEKVTGMQVLLRPFGTFFSEYFGKGSFRYGTAGLIASLNESMGEFYRLALKFERSNPIDNETQGSSKKRHEL</sequence>
<keyword evidence="2" id="KW-1185">Reference proteome</keyword>
<evidence type="ECO:0000313" key="2">
    <source>
        <dbReference type="Proteomes" id="UP000306319"/>
    </source>
</evidence>
<dbReference type="Proteomes" id="UP000306319">
    <property type="component" value="Unassembled WGS sequence"/>
</dbReference>
<protein>
    <submittedName>
        <fullName evidence="1">Glycosyltransferase family 2 protein</fullName>
    </submittedName>
</protein>
<gene>
    <name evidence="1" type="ORF">E5331_05880</name>
</gene>